<sequence length="146" mass="17432">MGNGTFEYISNFSKESTELHDLWRFFSSADNLAKITPFPKVIILSNPVTTIGNKIEMELNFYLFRLKWHSKIIDMKVESYFIDVGQKIPFPFRKWKHIHEFEVNEGVIQMRDIVEYEAYLPRQVISVLLWFMFSGRKKELMKVFNP</sequence>
<comment type="caution">
    <text evidence="1">The sequence shown here is derived from an EMBL/GenBank/DDBJ whole genome shotgun (WGS) entry which is preliminary data.</text>
</comment>
<reference evidence="1 2" key="1">
    <citation type="submission" date="2021-06" db="EMBL/GenBank/DDBJ databases">
        <title>Bacillus sp. RD4P76, an endophyte from a halophyte.</title>
        <authorList>
            <person name="Sun J.-Q."/>
        </authorList>
    </citation>
    <scope>NUCLEOTIDE SEQUENCE [LARGE SCALE GENOMIC DNA]</scope>
    <source>
        <strain evidence="1 2">CGMCC 1.15917</strain>
    </source>
</reference>
<dbReference type="Proteomes" id="UP000784880">
    <property type="component" value="Unassembled WGS sequence"/>
</dbReference>
<keyword evidence="2" id="KW-1185">Reference proteome</keyword>
<evidence type="ECO:0000313" key="1">
    <source>
        <dbReference type="EMBL" id="MBU9712341.1"/>
    </source>
</evidence>
<evidence type="ECO:0000313" key="2">
    <source>
        <dbReference type="Proteomes" id="UP000784880"/>
    </source>
</evidence>
<dbReference type="EMBL" id="JAHQCS010000097">
    <property type="protein sequence ID" value="MBU9712341.1"/>
    <property type="molecule type" value="Genomic_DNA"/>
</dbReference>
<accession>A0ABS6JFC9</accession>
<proteinExistence type="predicted"/>
<gene>
    <name evidence="1" type="ORF">KS419_11375</name>
</gene>
<name>A0ABS6JFC9_9BACI</name>
<organism evidence="1 2">
    <name type="scientific">Evansella tamaricis</name>
    <dbReference type="NCBI Taxonomy" id="2069301"/>
    <lineage>
        <taxon>Bacteria</taxon>
        <taxon>Bacillati</taxon>
        <taxon>Bacillota</taxon>
        <taxon>Bacilli</taxon>
        <taxon>Bacillales</taxon>
        <taxon>Bacillaceae</taxon>
        <taxon>Evansella</taxon>
    </lineage>
</organism>
<protein>
    <recommendedName>
        <fullName evidence="3">Coenzyme Q-binding protein COQ10 START domain-containing protein</fullName>
    </recommendedName>
</protein>
<dbReference type="RefSeq" id="WP_217066528.1">
    <property type="nucleotide sequence ID" value="NZ_JAHQCS010000097.1"/>
</dbReference>
<evidence type="ECO:0008006" key="3">
    <source>
        <dbReference type="Google" id="ProtNLM"/>
    </source>
</evidence>